<dbReference type="Gene3D" id="2.180.10.10">
    <property type="entry name" value="RHS repeat-associated core"/>
    <property type="match status" value="1"/>
</dbReference>
<dbReference type="OrthoDB" id="6845590at2"/>
<proteinExistence type="predicted"/>
<evidence type="ECO:0000313" key="2">
    <source>
        <dbReference type="EMBL" id="VVO28694.1"/>
    </source>
</evidence>
<evidence type="ECO:0008006" key="4">
    <source>
        <dbReference type="Google" id="ProtNLM"/>
    </source>
</evidence>
<organism evidence="2 3">
    <name type="scientific">Pseudomonas fluorescens</name>
    <dbReference type="NCBI Taxonomy" id="294"/>
    <lineage>
        <taxon>Bacteria</taxon>
        <taxon>Pseudomonadati</taxon>
        <taxon>Pseudomonadota</taxon>
        <taxon>Gammaproteobacteria</taxon>
        <taxon>Pseudomonadales</taxon>
        <taxon>Pseudomonadaceae</taxon>
        <taxon>Pseudomonas</taxon>
    </lineage>
</organism>
<dbReference type="SUPFAM" id="SSF56399">
    <property type="entry name" value="ADP-ribosylation"/>
    <property type="match status" value="1"/>
</dbReference>
<dbReference type="Proteomes" id="UP000409037">
    <property type="component" value="Unassembled WGS sequence"/>
</dbReference>
<sequence length="297" mass="32088">MPPINSVDQKKLNTQRTVLLATDNKNSVLVEVVGNDTNHLAYSAYGHQSAQEDVVSQLGFNGELHEAKTGWYLLGNGYRAYNPRLMRFHSPDSWSPFGRGGLNAYMYCGGEPVRSSDPSGHMFGILDDFLKFTTNRVNKILSAAPTNAQASLRSVDRALSLRPTTVQTLIPSGAPPLGTPRTNLQTMMVSISNRMNETLSTVRINVAAVSNAVGDLRTHFQAGVQAGSNPIQAVTYGFDQQQLLNQLSGPSTAAATIRKAPAAQLPEYSRMADQNPPQPPAIIVTPPTPPPPQRARA</sequence>
<dbReference type="NCBIfam" id="TIGR03696">
    <property type="entry name" value="Rhs_assc_core"/>
    <property type="match status" value="1"/>
</dbReference>
<protein>
    <recommendedName>
        <fullName evidence="4">RHS repeat-associated core domain-containing protein</fullName>
    </recommendedName>
</protein>
<gene>
    <name evidence="2" type="ORF">PS833_04812</name>
</gene>
<feature type="compositionally biased region" description="Pro residues" evidence="1">
    <location>
        <begin position="276"/>
        <end position="297"/>
    </location>
</feature>
<dbReference type="RefSeq" id="WP_150800059.1">
    <property type="nucleotide sequence ID" value="NZ_CABVHU010000014.1"/>
</dbReference>
<evidence type="ECO:0000256" key="1">
    <source>
        <dbReference type="SAM" id="MobiDB-lite"/>
    </source>
</evidence>
<dbReference type="EMBL" id="CABVHU010000014">
    <property type="protein sequence ID" value="VVO28694.1"/>
    <property type="molecule type" value="Genomic_DNA"/>
</dbReference>
<accession>A0A5E7EPU4</accession>
<name>A0A5E7EPU4_PSEFL</name>
<reference evidence="2 3" key="1">
    <citation type="submission" date="2019-09" db="EMBL/GenBank/DDBJ databases">
        <authorList>
            <person name="Chandra G."/>
            <person name="Truman W A."/>
        </authorList>
    </citation>
    <scope>NUCLEOTIDE SEQUENCE [LARGE SCALE GENOMIC DNA]</scope>
    <source>
        <strain evidence="2">PS833</strain>
    </source>
</reference>
<evidence type="ECO:0000313" key="3">
    <source>
        <dbReference type="Proteomes" id="UP000409037"/>
    </source>
</evidence>
<feature type="region of interest" description="Disordered" evidence="1">
    <location>
        <begin position="264"/>
        <end position="297"/>
    </location>
</feature>
<dbReference type="AlphaFoldDB" id="A0A5E7EPU4"/>
<dbReference type="InterPro" id="IPR022385">
    <property type="entry name" value="Rhs_assc_core"/>
</dbReference>